<gene>
    <name evidence="2" type="ORF">I543_4336</name>
</gene>
<comment type="caution">
    <text evidence="2">The sequence shown here is derived from an EMBL/GenBank/DDBJ whole genome shotgun (WGS) entry which is preliminary data.</text>
</comment>
<feature type="domain" description="DUF1214" evidence="1">
    <location>
        <begin position="1"/>
        <end position="68"/>
    </location>
</feature>
<organism evidence="2 3">
    <name type="scientific">Mycobacteroides abscessus 21</name>
    <dbReference type="NCBI Taxonomy" id="1299324"/>
    <lineage>
        <taxon>Bacteria</taxon>
        <taxon>Bacillati</taxon>
        <taxon>Actinomycetota</taxon>
        <taxon>Actinomycetes</taxon>
        <taxon>Mycobacteriales</taxon>
        <taxon>Mycobacteriaceae</taxon>
        <taxon>Mycobacteroides</taxon>
        <taxon>Mycobacteroides abscessus</taxon>
    </lineage>
</organism>
<dbReference type="AlphaFoldDB" id="A0A829Q1Y1"/>
<dbReference type="SUPFAM" id="SSF160935">
    <property type="entry name" value="VPA0735-like"/>
    <property type="match status" value="1"/>
</dbReference>
<dbReference type="Pfam" id="PF06742">
    <property type="entry name" value="DUF1214"/>
    <property type="match status" value="1"/>
</dbReference>
<dbReference type="EMBL" id="JAOF01000001">
    <property type="protein sequence ID" value="EUA46673.1"/>
    <property type="molecule type" value="Genomic_DNA"/>
</dbReference>
<protein>
    <recommendedName>
        <fullName evidence="1">DUF1214 domain-containing protein</fullName>
    </recommendedName>
</protein>
<dbReference type="Proteomes" id="UP000020103">
    <property type="component" value="Unassembled WGS sequence"/>
</dbReference>
<dbReference type="InterPro" id="IPR010621">
    <property type="entry name" value="DUF1214"/>
</dbReference>
<dbReference type="PANTHER" id="PTHR36509">
    <property type="entry name" value="BLL3101 PROTEIN"/>
    <property type="match status" value="1"/>
</dbReference>
<name>A0A829Q1Y1_9MYCO</name>
<reference evidence="2 3" key="1">
    <citation type="submission" date="2013-12" db="EMBL/GenBank/DDBJ databases">
        <authorList>
            <person name="Madinger N."/>
            <person name="Lenaerts A."/>
            <person name="Ordway D."/>
            <person name="DeGroote M.A."/>
            <person name="Parker T."/>
            <person name="Sizemore C."/>
            <person name="Tallon L.J."/>
            <person name="Sadzewicz L.K."/>
            <person name="Sengamalay N."/>
            <person name="Fraser C.M."/>
            <person name="Hine E."/>
            <person name="Shefchek K.A."/>
            <person name="Das S.P."/>
            <person name="Tettelin H."/>
        </authorList>
    </citation>
    <scope>NUCLEOTIDE SEQUENCE [LARGE SCALE GENOMIC DNA]</scope>
    <source>
        <strain evidence="2 3">21</strain>
    </source>
</reference>
<proteinExistence type="predicted"/>
<dbReference type="InterPro" id="IPR037049">
    <property type="entry name" value="DUF1214_C_sf"/>
</dbReference>
<evidence type="ECO:0000259" key="1">
    <source>
        <dbReference type="Pfam" id="PF06742"/>
    </source>
</evidence>
<accession>A0A829Q1Y1</accession>
<dbReference type="Gene3D" id="2.60.120.600">
    <property type="entry name" value="Domain of unknown function DUF1214, C-terminal domain"/>
    <property type="match status" value="1"/>
</dbReference>
<dbReference type="PANTHER" id="PTHR36509:SF2">
    <property type="entry name" value="BLL3101 PROTEIN"/>
    <property type="match status" value="1"/>
</dbReference>
<sequence length="87" mass="9903">MYDAGMFFVDNPLGRYTLSQRNTFTPNPDGSVDLYLQHQNPGPEKEANWLPAPTGKFNLMLRLYWPKETPPSIIDGTWKPPAVQQVP</sequence>
<evidence type="ECO:0000313" key="3">
    <source>
        <dbReference type="Proteomes" id="UP000020103"/>
    </source>
</evidence>
<evidence type="ECO:0000313" key="2">
    <source>
        <dbReference type="EMBL" id="EUA46673.1"/>
    </source>
</evidence>